<dbReference type="InterPro" id="IPR040623">
    <property type="entry name" value="RPN2_C"/>
</dbReference>
<dbReference type="InterPro" id="IPR048570">
    <property type="entry name" value="PSMD1_RPN2_N"/>
</dbReference>
<evidence type="ECO:0000259" key="7">
    <source>
        <dbReference type="Pfam" id="PF18004"/>
    </source>
</evidence>
<feature type="compositionally biased region" description="Basic and acidic residues" evidence="6">
    <location>
        <begin position="639"/>
        <end position="666"/>
    </location>
</feature>
<feature type="domain" description="26S proteasome non-ATPase regulatory subunit 1/RPN2 N-terminal" evidence="8">
    <location>
        <begin position="13"/>
        <end position="161"/>
    </location>
</feature>
<dbReference type="Gene3D" id="1.25.10.10">
    <property type="entry name" value="Leucine-rich Repeat Variant"/>
    <property type="match status" value="1"/>
</dbReference>
<name>A0A6V7W536_MELEN</name>
<dbReference type="InterPro" id="IPR011989">
    <property type="entry name" value="ARM-like"/>
</dbReference>
<dbReference type="PANTHER" id="PTHR10943:SF2">
    <property type="entry name" value="26S PROTEASOME NON-ATPASE REGULATORY SUBUNIT 1"/>
    <property type="match status" value="1"/>
</dbReference>
<evidence type="ECO:0000256" key="1">
    <source>
        <dbReference type="ARBA" id="ARBA00006308"/>
    </source>
</evidence>
<evidence type="ECO:0000256" key="6">
    <source>
        <dbReference type="SAM" id="MobiDB-lite"/>
    </source>
</evidence>
<proteinExistence type="inferred from homology"/>
<dbReference type="InterPro" id="IPR002015">
    <property type="entry name" value="Proteasome/cyclosome_rpt"/>
</dbReference>
<dbReference type="InterPro" id="IPR016642">
    <property type="entry name" value="26S_Psome_Rpn2"/>
</dbReference>
<dbReference type="GO" id="GO:0042176">
    <property type="term" value="P:regulation of protein catabolic process"/>
    <property type="evidence" value="ECO:0007669"/>
    <property type="project" value="UniProtKB-UniRule"/>
</dbReference>
<dbReference type="GO" id="GO:0005634">
    <property type="term" value="C:nucleus"/>
    <property type="evidence" value="ECO:0007669"/>
    <property type="project" value="TreeGrafter"/>
</dbReference>
<dbReference type="Proteomes" id="UP000580250">
    <property type="component" value="Unassembled WGS sequence"/>
</dbReference>
<dbReference type="GO" id="GO:0008540">
    <property type="term" value="C:proteasome regulatory particle, base subcomplex"/>
    <property type="evidence" value="ECO:0007669"/>
    <property type="project" value="UniProtKB-UniRule"/>
</dbReference>
<accession>A0A6V7W536</accession>
<evidence type="ECO:0000313" key="9">
    <source>
        <dbReference type="EMBL" id="CAD2182152.1"/>
    </source>
</evidence>
<evidence type="ECO:0000256" key="4">
    <source>
        <dbReference type="ARBA" id="ARBA00022942"/>
    </source>
</evidence>
<dbReference type="SUPFAM" id="SSF48371">
    <property type="entry name" value="ARM repeat"/>
    <property type="match status" value="1"/>
</dbReference>
<dbReference type="GO" id="GO:0030234">
    <property type="term" value="F:enzyme regulator activity"/>
    <property type="evidence" value="ECO:0007669"/>
    <property type="project" value="UniProtKB-UniRule"/>
</dbReference>
<dbReference type="GO" id="GO:0034515">
    <property type="term" value="C:proteasome storage granule"/>
    <property type="evidence" value="ECO:0007669"/>
    <property type="project" value="TreeGrafter"/>
</dbReference>
<gene>
    <name evidence="9" type="ORF">MENT_LOCUS34342</name>
</gene>
<evidence type="ECO:0000256" key="3">
    <source>
        <dbReference type="ARBA" id="ARBA00022737"/>
    </source>
</evidence>
<sequence length="687" mass="77247">MVETAIKSNEAPDKTPVMIETLNKVWESQLDIEFRTLVLDLIFHMLDADLQIEKKGSQNLALKVLSICQCLIKLERPAQVAQIFNNLLSKKNTLVAYQLAFDLYENAPQEFLEQLKELLFKKEDSPENEETKPSPENNNLKSILSGEETIKHHMQFLIKNNHTDMLILKKSIKMLFENRVLIMLLLLLMNLDWISKATNWNKFNAVASLGLIHKGHEREARKILDPYLPRGDVDPYGFKEGGSLYAYGLIHANHDNQSVINYLTDQLNKATTSAVRHGGCLGLGLAALGTRSVKIYEHLRECLYSQNEAVSGEGAGIAMGLVLAGSMNQSAFDEMRSYILDTQHDKIQRGLRTGIAMLAYGMLEKAEPWIEIFESFHSESIMRQTAVCMIAMAYAGSGNAEALNDFWKKLQQILVVMLNDLLQLLSALNPELCLSHTGMLFEHFNGHIRYGAAIALGIACAGSGYKESVSRLEPLLQAKENSVRQGALIALSFVLIQHTESTCSNVVEFRKTITKTITEKSEDTITKFGAIVAQGILDAGGRNVTLSLHNRDGQPDMPSVLGTFVFLHHWYWHSSNHFISLAFQPTCLIGLKMPKIVFRCNTKASYFAYPPPLEDKKKEVEKVEVAVLSTTNKKKGGEKKKEQEPEKMEVDEPTDETHSDDKEKSDERFDFSINWGLGVCYRCLVTR</sequence>
<dbReference type="EMBL" id="CAJEWN010000423">
    <property type="protein sequence ID" value="CAD2182152.1"/>
    <property type="molecule type" value="Genomic_DNA"/>
</dbReference>
<dbReference type="Pfam" id="PF01851">
    <property type="entry name" value="PC_rep"/>
    <property type="match status" value="4"/>
</dbReference>
<dbReference type="PANTHER" id="PTHR10943">
    <property type="entry name" value="26S PROTEASOME NON-ATPASE REGULATORY SUBUNIT"/>
    <property type="match status" value="1"/>
</dbReference>
<dbReference type="AlphaFoldDB" id="A0A6V7W536"/>
<dbReference type="Pfam" id="PF18004">
    <property type="entry name" value="RPN2_C"/>
    <property type="match status" value="1"/>
</dbReference>
<comment type="similarity">
    <text evidence="1 5">Belongs to the proteasome subunit S1 family.</text>
</comment>
<keyword evidence="3" id="KW-0677">Repeat</keyword>
<protein>
    <recommendedName>
        <fullName evidence="2 5">26S proteasome non-ATPase regulatory subunit 1</fullName>
    </recommendedName>
</protein>
<evidence type="ECO:0000256" key="2">
    <source>
        <dbReference type="ARBA" id="ARBA00014929"/>
    </source>
</evidence>
<keyword evidence="4 5" id="KW-0647">Proteasome</keyword>
<feature type="domain" description="26S proteasome regulatory subunit RPN2 C-terminal" evidence="7">
    <location>
        <begin position="590"/>
        <end position="667"/>
    </location>
</feature>
<dbReference type="Pfam" id="PF21505">
    <property type="entry name" value="RPN2_N"/>
    <property type="match status" value="1"/>
</dbReference>
<organism evidence="9 10">
    <name type="scientific">Meloidogyne enterolobii</name>
    <name type="common">Root-knot nematode worm</name>
    <name type="synonym">Meloidogyne mayaguensis</name>
    <dbReference type="NCBI Taxonomy" id="390850"/>
    <lineage>
        <taxon>Eukaryota</taxon>
        <taxon>Metazoa</taxon>
        <taxon>Ecdysozoa</taxon>
        <taxon>Nematoda</taxon>
        <taxon>Chromadorea</taxon>
        <taxon>Rhabditida</taxon>
        <taxon>Tylenchina</taxon>
        <taxon>Tylenchomorpha</taxon>
        <taxon>Tylenchoidea</taxon>
        <taxon>Meloidogynidae</taxon>
        <taxon>Meloidogyninae</taxon>
        <taxon>Meloidogyne</taxon>
    </lineage>
</organism>
<dbReference type="GO" id="GO:0043161">
    <property type="term" value="P:proteasome-mediated ubiquitin-dependent protein catabolic process"/>
    <property type="evidence" value="ECO:0007669"/>
    <property type="project" value="TreeGrafter"/>
</dbReference>
<dbReference type="InterPro" id="IPR016024">
    <property type="entry name" value="ARM-type_fold"/>
</dbReference>
<comment type="subunit">
    <text evidence="5">Component of the 19S proteasome regulatory particle complex. The 26S proteasome consists of a 20S core particle (CP) and two 19S regulatory subunits (RP).</text>
</comment>
<comment type="function">
    <text evidence="5">Component of the 26S proteasome, a multiprotein complex involved in the ATP-dependent degradation of ubiquitinated proteins. This complex plays a key role in the maintenance of protein homeostasis by removing misfolded or damaged proteins, which could impair cellular functions, and by removing proteins whose functions are no longer required. Therefore, the proteasome participates in numerous cellular processes, including cell cycle progression, apoptosis, or DNA damage repair.</text>
</comment>
<comment type="caution">
    <text evidence="9">The sequence shown here is derived from an EMBL/GenBank/DDBJ whole genome shotgun (WGS) entry which is preliminary data.</text>
</comment>
<evidence type="ECO:0000313" key="10">
    <source>
        <dbReference type="Proteomes" id="UP000580250"/>
    </source>
</evidence>
<dbReference type="OrthoDB" id="261572at2759"/>
<evidence type="ECO:0000256" key="5">
    <source>
        <dbReference type="PIRNR" id="PIRNR015947"/>
    </source>
</evidence>
<reference evidence="9 10" key="1">
    <citation type="submission" date="2020-08" db="EMBL/GenBank/DDBJ databases">
        <authorList>
            <person name="Koutsovoulos G."/>
            <person name="Danchin GJ E."/>
        </authorList>
    </citation>
    <scope>NUCLEOTIDE SEQUENCE [LARGE SCALE GENOMIC DNA]</scope>
</reference>
<evidence type="ECO:0000259" key="8">
    <source>
        <dbReference type="Pfam" id="PF21505"/>
    </source>
</evidence>
<dbReference type="PIRSF" id="PIRSF015947">
    <property type="entry name" value="26S_Psome_Rpn2"/>
    <property type="match status" value="1"/>
</dbReference>
<feature type="region of interest" description="Disordered" evidence="6">
    <location>
        <begin position="631"/>
        <end position="666"/>
    </location>
</feature>